<dbReference type="InterPro" id="IPR051313">
    <property type="entry name" value="Bact_iron-sidero_bind"/>
</dbReference>
<keyword evidence="8" id="KW-1185">Reference proteome</keyword>
<evidence type="ECO:0000313" key="8">
    <source>
        <dbReference type="Proteomes" id="UP001500630"/>
    </source>
</evidence>
<dbReference type="Pfam" id="PF01497">
    <property type="entry name" value="Peripla_BP_2"/>
    <property type="match status" value="1"/>
</dbReference>
<feature type="domain" description="Fe/B12 periplasmic-binding" evidence="6">
    <location>
        <begin position="63"/>
        <end position="191"/>
    </location>
</feature>
<comment type="caution">
    <text evidence="7">The sequence shown here is derived from an EMBL/GenBank/DDBJ whole genome shotgun (WGS) entry which is preliminary data.</text>
</comment>
<dbReference type="EMBL" id="BAABDQ010000082">
    <property type="protein sequence ID" value="GAA3626149.1"/>
    <property type="molecule type" value="Genomic_DNA"/>
</dbReference>
<evidence type="ECO:0000259" key="6">
    <source>
        <dbReference type="Pfam" id="PF01497"/>
    </source>
</evidence>
<evidence type="ECO:0000256" key="1">
    <source>
        <dbReference type="ARBA" id="ARBA00004196"/>
    </source>
</evidence>
<feature type="signal peptide" evidence="5">
    <location>
        <begin position="1"/>
        <end position="23"/>
    </location>
</feature>
<evidence type="ECO:0000256" key="2">
    <source>
        <dbReference type="ARBA" id="ARBA00008814"/>
    </source>
</evidence>
<protein>
    <recommendedName>
        <fullName evidence="6">Fe/B12 periplasmic-binding domain-containing protein</fullName>
    </recommendedName>
</protein>
<evidence type="ECO:0000313" key="7">
    <source>
        <dbReference type="EMBL" id="GAA3626149.1"/>
    </source>
</evidence>
<accession>A0ABP7A741</accession>
<gene>
    <name evidence="7" type="ORF">GCM10022419_134630</name>
</gene>
<dbReference type="RefSeq" id="WP_345580879.1">
    <property type="nucleotide sequence ID" value="NZ_BAABDQ010000082.1"/>
</dbReference>
<dbReference type="Proteomes" id="UP001500630">
    <property type="component" value="Unassembled WGS sequence"/>
</dbReference>
<feature type="chain" id="PRO_5046851580" description="Fe/B12 periplasmic-binding domain-containing protein" evidence="5">
    <location>
        <begin position="24"/>
        <end position="285"/>
    </location>
</feature>
<keyword evidence="3" id="KW-0813">Transport</keyword>
<evidence type="ECO:0000256" key="5">
    <source>
        <dbReference type="SAM" id="SignalP"/>
    </source>
</evidence>
<dbReference type="PANTHER" id="PTHR30532:SF25">
    <property type="entry name" value="IRON(III) DICITRATE-BINDING PERIPLASMIC PROTEIN"/>
    <property type="match status" value="1"/>
</dbReference>
<reference evidence="8" key="1">
    <citation type="journal article" date="2019" name="Int. J. Syst. Evol. Microbiol.">
        <title>The Global Catalogue of Microorganisms (GCM) 10K type strain sequencing project: providing services to taxonomists for standard genome sequencing and annotation.</title>
        <authorList>
            <consortium name="The Broad Institute Genomics Platform"/>
            <consortium name="The Broad Institute Genome Sequencing Center for Infectious Disease"/>
            <person name="Wu L."/>
            <person name="Ma J."/>
        </authorList>
    </citation>
    <scope>NUCLEOTIDE SEQUENCE [LARGE SCALE GENOMIC DNA]</scope>
    <source>
        <strain evidence="8">JCM 17326</strain>
    </source>
</reference>
<dbReference type="PROSITE" id="PS51257">
    <property type="entry name" value="PROKAR_LIPOPROTEIN"/>
    <property type="match status" value="1"/>
</dbReference>
<sequence length="285" mass="30134">MSTGLKWRLGGALILALSLVACGSDSGGETSEAKAATRVVKADNGGIAIPVVPKRVVATGYAVPALIQAKAPLVGISTWPRGEATMNAEIKATYDKLAKVAGDTAADTNYEAIAETKPDLTVIGVPKPVLGEIDLKRLQSIAPVVAIGPSIPSAWRELSQRQADAAGAMKGFDAVKAAYEAKAAELTAKYKDVLPALKLAHVGAYGQVDKGTFQREFDGSWGTNVASRVETRTYAQTVISHFLGGVQERTPLLDGRRPLRGRPWSGDDVCLARFDQRWGLVQPGQ</sequence>
<keyword evidence="4 5" id="KW-0732">Signal</keyword>
<dbReference type="PANTHER" id="PTHR30532">
    <property type="entry name" value="IRON III DICITRATE-BINDING PERIPLASMIC PROTEIN"/>
    <property type="match status" value="1"/>
</dbReference>
<name>A0ABP7A741_9ACTN</name>
<proteinExistence type="inferred from homology"/>
<dbReference type="InterPro" id="IPR002491">
    <property type="entry name" value="ABC_transptr_periplasmic_BD"/>
</dbReference>
<evidence type="ECO:0000256" key="3">
    <source>
        <dbReference type="ARBA" id="ARBA00022448"/>
    </source>
</evidence>
<dbReference type="Gene3D" id="3.40.50.1980">
    <property type="entry name" value="Nitrogenase molybdenum iron protein domain"/>
    <property type="match status" value="1"/>
</dbReference>
<comment type="subcellular location">
    <subcellularLocation>
        <location evidence="1">Cell envelope</location>
    </subcellularLocation>
</comment>
<evidence type="ECO:0000256" key="4">
    <source>
        <dbReference type="ARBA" id="ARBA00022729"/>
    </source>
</evidence>
<dbReference type="SUPFAM" id="SSF53807">
    <property type="entry name" value="Helical backbone' metal receptor"/>
    <property type="match status" value="1"/>
</dbReference>
<organism evidence="7 8">
    <name type="scientific">Nonomuraea rosea</name>
    <dbReference type="NCBI Taxonomy" id="638574"/>
    <lineage>
        <taxon>Bacteria</taxon>
        <taxon>Bacillati</taxon>
        <taxon>Actinomycetota</taxon>
        <taxon>Actinomycetes</taxon>
        <taxon>Streptosporangiales</taxon>
        <taxon>Streptosporangiaceae</taxon>
        <taxon>Nonomuraea</taxon>
    </lineage>
</organism>
<comment type="similarity">
    <text evidence="2">Belongs to the bacterial solute-binding protein 8 family.</text>
</comment>